<gene>
    <name evidence="2" type="ORF">H8E19_02770</name>
</gene>
<evidence type="ECO:0000313" key="2">
    <source>
        <dbReference type="EMBL" id="MBC8176302.1"/>
    </source>
</evidence>
<dbReference type="Gene3D" id="1.10.10.970">
    <property type="entry name" value="RNA 2'-phosphotransferase, Tpt1/KptA family, N-terminal domain"/>
    <property type="match status" value="1"/>
</dbReference>
<dbReference type="Gene3D" id="3.20.170.30">
    <property type="match status" value="1"/>
</dbReference>
<dbReference type="SUPFAM" id="SSF56399">
    <property type="entry name" value="ADP-ribosylation"/>
    <property type="match status" value="1"/>
</dbReference>
<organism evidence="2 3">
    <name type="scientific">Candidatus Desulfacyla euxinica</name>
    <dbReference type="NCBI Taxonomy" id="2841693"/>
    <lineage>
        <taxon>Bacteria</taxon>
        <taxon>Deltaproteobacteria</taxon>
        <taxon>Candidatus Desulfacyla</taxon>
    </lineage>
</organism>
<feature type="compositionally biased region" description="Basic residues" evidence="1">
    <location>
        <begin position="208"/>
        <end position="217"/>
    </location>
</feature>
<evidence type="ECO:0008006" key="4">
    <source>
        <dbReference type="Google" id="ProtNLM"/>
    </source>
</evidence>
<evidence type="ECO:0000313" key="3">
    <source>
        <dbReference type="Proteomes" id="UP000650524"/>
    </source>
</evidence>
<feature type="compositionally biased region" description="Basic residues" evidence="1">
    <location>
        <begin position="224"/>
        <end position="233"/>
    </location>
</feature>
<dbReference type="InterPro" id="IPR002745">
    <property type="entry name" value="Ptrans_KptA/Tpt1"/>
</dbReference>
<comment type="caution">
    <text evidence="2">The sequence shown here is derived from an EMBL/GenBank/DDBJ whole genome shotgun (WGS) entry which is preliminary data.</text>
</comment>
<dbReference type="GO" id="GO:0016740">
    <property type="term" value="F:transferase activity"/>
    <property type="evidence" value="ECO:0007669"/>
    <property type="project" value="InterPro"/>
</dbReference>
<name>A0A8J6T3K7_9DELT</name>
<sequence>MLGHRPDEFGLVPDSEGFIPFKELLQAIHEEEGWRYVRRSHINEVLLGKDRLLFESEDEGIRSVERRWELDPHTPAQVPKILFTAVRRKAHPVVMERGLKGTGEKLLVLSPVREMALRIGRRRDQNPVALEILADAAREKRIFFYSFGDLFLSPEIQSRFIAGPPVPKEMLERKKEKDKPTETTAKSLPTPTPGTFTLDPSRDPDRYRKAKGKKRKGWKENARKMRRNQKGRP</sequence>
<protein>
    <recommendedName>
        <fullName evidence="4">RNA 2'-phosphotransferase</fullName>
    </recommendedName>
</protein>
<accession>A0A8J6T3K7</accession>
<reference evidence="2 3" key="1">
    <citation type="submission" date="2020-08" db="EMBL/GenBank/DDBJ databases">
        <title>Bridging the membrane lipid divide: bacteria of the FCB group superphylum have the potential to synthesize archaeal ether lipids.</title>
        <authorList>
            <person name="Villanueva L."/>
            <person name="Von Meijenfeldt F.A.B."/>
            <person name="Westbye A.B."/>
            <person name="Yadav S."/>
            <person name="Hopmans E.C."/>
            <person name="Dutilh B.E."/>
            <person name="Sinninghe Damste J.S."/>
        </authorList>
    </citation>
    <scope>NUCLEOTIDE SEQUENCE [LARGE SCALE GENOMIC DNA]</scope>
    <source>
        <strain evidence="2">NIOZ-UU27</strain>
    </source>
</reference>
<evidence type="ECO:0000256" key="1">
    <source>
        <dbReference type="SAM" id="MobiDB-lite"/>
    </source>
</evidence>
<feature type="compositionally biased region" description="Basic and acidic residues" evidence="1">
    <location>
        <begin position="172"/>
        <end position="181"/>
    </location>
</feature>
<feature type="region of interest" description="Disordered" evidence="1">
    <location>
        <begin position="172"/>
        <end position="233"/>
    </location>
</feature>
<dbReference type="InterPro" id="IPR042081">
    <property type="entry name" value="RNA_2'-PTrans_C"/>
</dbReference>
<feature type="compositionally biased region" description="Polar residues" evidence="1">
    <location>
        <begin position="182"/>
        <end position="195"/>
    </location>
</feature>
<dbReference type="InterPro" id="IPR042080">
    <property type="entry name" value="RNA_2'-PTrans_N"/>
</dbReference>
<dbReference type="Pfam" id="PF01885">
    <property type="entry name" value="PTS_2-RNA"/>
    <property type="match status" value="1"/>
</dbReference>
<dbReference type="EMBL" id="JACNJD010000124">
    <property type="protein sequence ID" value="MBC8176302.1"/>
    <property type="molecule type" value="Genomic_DNA"/>
</dbReference>
<dbReference type="Proteomes" id="UP000650524">
    <property type="component" value="Unassembled WGS sequence"/>
</dbReference>
<proteinExistence type="predicted"/>
<dbReference type="AlphaFoldDB" id="A0A8J6T3K7"/>